<dbReference type="Gene3D" id="3.40.50.1110">
    <property type="entry name" value="SGNH hydrolase"/>
    <property type="match status" value="1"/>
</dbReference>
<comment type="caution">
    <text evidence="2">The sequence shown here is derived from an EMBL/GenBank/DDBJ whole genome shotgun (WGS) entry which is preliminary data.</text>
</comment>
<dbReference type="SUPFAM" id="SSF52266">
    <property type="entry name" value="SGNH hydrolase"/>
    <property type="match status" value="1"/>
</dbReference>
<organism evidence="2 3">
    <name type="scientific">Nocardioides panacisoli</name>
    <dbReference type="NCBI Taxonomy" id="627624"/>
    <lineage>
        <taxon>Bacteria</taxon>
        <taxon>Bacillati</taxon>
        <taxon>Actinomycetota</taxon>
        <taxon>Actinomycetes</taxon>
        <taxon>Propionibacteriales</taxon>
        <taxon>Nocardioidaceae</taxon>
        <taxon>Nocardioides</taxon>
    </lineage>
</organism>
<dbReference type="RefSeq" id="WP_344776284.1">
    <property type="nucleotide sequence ID" value="NZ_BAABAH010000009.1"/>
</dbReference>
<dbReference type="EMBL" id="BAABAH010000009">
    <property type="protein sequence ID" value="GAA3824269.1"/>
    <property type="molecule type" value="Genomic_DNA"/>
</dbReference>
<dbReference type="Proteomes" id="UP001501821">
    <property type="component" value="Unassembled WGS sequence"/>
</dbReference>
<dbReference type="Pfam" id="PF13472">
    <property type="entry name" value="Lipase_GDSL_2"/>
    <property type="match status" value="1"/>
</dbReference>
<feature type="domain" description="SGNH hydrolase-type esterase" evidence="1">
    <location>
        <begin position="8"/>
        <end position="179"/>
    </location>
</feature>
<keyword evidence="2" id="KW-0378">Hydrolase</keyword>
<keyword evidence="3" id="KW-1185">Reference proteome</keyword>
<dbReference type="PANTHER" id="PTHR43784:SF2">
    <property type="entry name" value="GDSL-LIKE LIPASE_ACYLHYDROLASE, PUTATIVE (AFU_ORTHOLOGUE AFUA_2G00820)-RELATED"/>
    <property type="match status" value="1"/>
</dbReference>
<gene>
    <name evidence="2" type="ORF">GCM10022242_27130</name>
</gene>
<dbReference type="GO" id="GO:0016787">
    <property type="term" value="F:hydrolase activity"/>
    <property type="evidence" value="ECO:0007669"/>
    <property type="project" value="UniProtKB-KW"/>
</dbReference>
<dbReference type="InterPro" id="IPR053140">
    <property type="entry name" value="GDSL_Rv0518-like"/>
</dbReference>
<protein>
    <submittedName>
        <fullName evidence="2">SGNH/GDSL hydrolase family protein</fullName>
    </submittedName>
</protein>
<evidence type="ECO:0000313" key="2">
    <source>
        <dbReference type="EMBL" id="GAA3824269.1"/>
    </source>
</evidence>
<dbReference type="CDD" id="cd01832">
    <property type="entry name" value="SGNH_hydrolase_like_1"/>
    <property type="match status" value="1"/>
</dbReference>
<sequence>MRFHRYVALGDSQTEGLNDLDGHGGIRGWADRFAAYLAETNPDLLYANLAIRGRRTVRIRADQLEPALALQPDLASVMAGANDVLGRFVLEETMTDLEAMYAELRAAGATVLGCTFPDPGATFSIARHLTPRVRALNEAIRDAARRHGVILVDFEAYPAVADPRWWSRDRLHLTTAGHTRMATAFADVLGVRPDPSWQDPLPPLSPRAWWRSRVEDADWLARYWLPWLYRHLRGLSTGDNRLAKRPELGPVFVPAAAIDKGLPEPGDRA</sequence>
<dbReference type="InterPro" id="IPR013830">
    <property type="entry name" value="SGNH_hydro"/>
</dbReference>
<name>A0ABP7IQC2_9ACTN</name>
<reference evidence="3" key="1">
    <citation type="journal article" date="2019" name="Int. J. Syst. Evol. Microbiol.">
        <title>The Global Catalogue of Microorganisms (GCM) 10K type strain sequencing project: providing services to taxonomists for standard genome sequencing and annotation.</title>
        <authorList>
            <consortium name="The Broad Institute Genomics Platform"/>
            <consortium name="The Broad Institute Genome Sequencing Center for Infectious Disease"/>
            <person name="Wu L."/>
            <person name="Ma J."/>
        </authorList>
    </citation>
    <scope>NUCLEOTIDE SEQUENCE [LARGE SCALE GENOMIC DNA]</scope>
    <source>
        <strain evidence="3">JCM 16953</strain>
    </source>
</reference>
<accession>A0ABP7IQC2</accession>
<proteinExistence type="predicted"/>
<evidence type="ECO:0000259" key="1">
    <source>
        <dbReference type="Pfam" id="PF13472"/>
    </source>
</evidence>
<dbReference type="InterPro" id="IPR036514">
    <property type="entry name" value="SGNH_hydro_sf"/>
</dbReference>
<dbReference type="PANTHER" id="PTHR43784">
    <property type="entry name" value="GDSL-LIKE LIPASE/ACYLHYDROLASE, PUTATIVE (AFU_ORTHOLOGUE AFUA_2G00820)-RELATED"/>
    <property type="match status" value="1"/>
</dbReference>
<evidence type="ECO:0000313" key="3">
    <source>
        <dbReference type="Proteomes" id="UP001501821"/>
    </source>
</evidence>